<dbReference type="EMBL" id="QXCT01000001">
    <property type="protein sequence ID" value="MDW9251224.1"/>
    <property type="molecule type" value="Genomic_DNA"/>
</dbReference>
<evidence type="ECO:0000313" key="3">
    <source>
        <dbReference type="Proteomes" id="UP001272137"/>
    </source>
</evidence>
<sequence length="78" mass="8620">MEMERRLRDAAEAGARVLIVRAGVVRQWARLPDVAQAMVELLARRARPRTAHAAGSGGRNDTRRARLPARPRAAPSVR</sequence>
<name>A0AAW9CRH9_BURTH</name>
<accession>A0AAW9CRH9</accession>
<organism evidence="2 3">
    <name type="scientific">Burkholderia thailandensis</name>
    <dbReference type="NCBI Taxonomy" id="57975"/>
    <lineage>
        <taxon>Bacteria</taxon>
        <taxon>Pseudomonadati</taxon>
        <taxon>Pseudomonadota</taxon>
        <taxon>Betaproteobacteria</taxon>
        <taxon>Burkholderiales</taxon>
        <taxon>Burkholderiaceae</taxon>
        <taxon>Burkholderia</taxon>
        <taxon>pseudomallei group</taxon>
    </lineage>
</organism>
<dbReference type="AlphaFoldDB" id="A0AAW9CRH9"/>
<dbReference type="Proteomes" id="UP001272137">
    <property type="component" value="Unassembled WGS sequence"/>
</dbReference>
<feature type="compositionally biased region" description="Low complexity" evidence="1">
    <location>
        <begin position="68"/>
        <end position="78"/>
    </location>
</feature>
<comment type="caution">
    <text evidence="2">The sequence shown here is derived from an EMBL/GenBank/DDBJ whole genome shotgun (WGS) entry which is preliminary data.</text>
</comment>
<evidence type="ECO:0000256" key="1">
    <source>
        <dbReference type="SAM" id="MobiDB-lite"/>
    </source>
</evidence>
<evidence type="ECO:0000313" key="2">
    <source>
        <dbReference type="EMBL" id="MDW9251224.1"/>
    </source>
</evidence>
<reference evidence="2" key="1">
    <citation type="submission" date="2018-08" db="EMBL/GenBank/DDBJ databases">
        <title>Identification of Burkholderia cepacia strains that express a Burkholderia pseudomallei-like capsular polysaccharide.</title>
        <authorList>
            <person name="Burtnick M.N."/>
            <person name="Vongsouvath M."/>
            <person name="Newton P."/>
            <person name="Wuthiekanun V."/>
            <person name="Limmathurotsakul D."/>
            <person name="Brett P.J."/>
            <person name="Chantratita N."/>
            <person name="Dance D.A."/>
        </authorList>
    </citation>
    <scope>NUCLEOTIDE SEQUENCE</scope>
    <source>
        <strain evidence="2">SBXCC001</strain>
    </source>
</reference>
<gene>
    <name evidence="2" type="ORF">C7S16_6244</name>
</gene>
<protein>
    <submittedName>
        <fullName evidence="2">NAD-dependent epimerase/dehydratase family domain protein</fullName>
    </submittedName>
</protein>
<proteinExistence type="predicted"/>
<feature type="region of interest" description="Disordered" evidence="1">
    <location>
        <begin position="46"/>
        <end position="78"/>
    </location>
</feature>